<dbReference type="RefSeq" id="WP_033090314.1">
    <property type="nucleotide sequence ID" value="NZ_AP017900.1"/>
</dbReference>
<keyword evidence="1" id="KW-0812">Transmembrane</keyword>
<accession>A0A0B8NC48</accession>
<dbReference type="Proteomes" id="UP000037179">
    <property type="component" value="Unassembled WGS sequence"/>
</dbReference>
<dbReference type="GeneID" id="93376044"/>
<protein>
    <submittedName>
        <fullName evidence="2">Uncharacterized protein</fullName>
    </submittedName>
</protein>
<feature type="transmembrane region" description="Helical" evidence="1">
    <location>
        <begin position="228"/>
        <end position="250"/>
    </location>
</feature>
<keyword evidence="1" id="KW-1133">Transmembrane helix</keyword>
<dbReference type="AlphaFoldDB" id="A0A0B8NC48"/>
<keyword evidence="1" id="KW-0472">Membrane</keyword>
<reference evidence="3" key="1">
    <citation type="submission" date="2015-07" db="EMBL/GenBank/DDBJ databases">
        <title>Nocardia seriolae U-1 whole genome shotgun sequence.</title>
        <authorList>
            <person name="Imajoh M."/>
            <person name="Fukumoto Y."/>
            <person name="Sukeda M."/>
            <person name="Yamane J."/>
            <person name="Yamasaki K."/>
            <person name="Shimizu M."/>
            <person name="Ohnishi K."/>
            <person name="Oshima S."/>
        </authorList>
    </citation>
    <scope>NUCLEOTIDE SEQUENCE [LARGE SCALE GENOMIC DNA]</scope>
    <source>
        <strain evidence="3">U-1</strain>
    </source>
</reference>
<feature type="transmembrane region" description="Helical" evidence="1">
    <location>
        <begin position="256"/>
        <end position="279"/>
    </location>
</feature>
<evidence type="ECO:0000256" key="1">
    <source>
        <dbReference type="SAM" id="Phobius"/>
    </source>
</evidence>
<evidence type="ECO:0000313" key="2">
    <source>
        <dbReference type="EMBL" id="GAP31677.1"/>
    </source>
</evidence>
<organism evidence="2 3">
    <name type="scientific">Nocardia seriolae</name>
    <dbReference type="NCBI Taxonomy" id="37332"/>
    <lineage>
        <taxon>Bacteria</taxon>
        <taxon>Bacillati</taxon>
        <taxon>Actinomycetota</taxon>
        <taxon>Actinomycetes</taxon>
        <taxon>Mycobacteriales</taxon>
        <taxon>Nocardiaceae</taxon>
        <taxon>Nocardia</taxon>
    </lineage>
</organism>
<keyword evidence="3" id="KW-1185">Reference proteome</keyword>
<dbReference type="EMBL" id="BBYQ01000123">
    <property type="protein sequence ID" value="GAP31677.1"/>
    <property type="molecule type" value="Genomic_DNA"/>
</dbReference>
<comment type="caution">
    <text evidence="2">The sequence shown here is derived from an EMBL/GenBank/DDBJ whole genome shotgun (WGS) entry which is preliminary data.</text>
</comment>
<sequence>MTAMLTRPETSGLHQDPTYRLLVRARALVPGRSDTPGWIRLLALLAVVLAALTALVIAADARSARHGMDVIGHRTAPTVTATEDLYFALADMDAQLSNVLLAGNDSSLAAVRKTALSTYEQRRIQADADLQQAMTIATGDDAARQILELLDRFGQYQALAADTFQLADLDRGSAGQPSARTLDAYRAATGLVPDLLSRAQQLADTNSAVLSRSYSDAEQTTYAARLRIVVLGLLLLGTLIGLQIVLRVALRRRVNPALAVTTVLATVLLAGGFIANTAAAQQLTIAKQDAFDSLLALRQARAVSYDANADESRYLLDPAHAGDHQRDYFAKTQRLAGVQANGIDDYPTALDQAMAAHTRDPRNAVSATSFLGRELSNITFDGEQQAAVQTLTAFQIYQHDDHTLRGLAATDLRAAITLDTGASNDHFAAYDKALVSTIEINRNAFDAAIAHGEDDLSGWTGWLPYGAAVVFAILVLLGVRPRLAEYR</sequence>
<gene>
    <name evidence="2" type="ORF">NSK11_contig00123-0005</name>
</gene>
<reference evidence="2 3" key="2">
    <citation type="journal article" date="2016" name="Genome Announc.">
        <title>Draft Genome Sequence of Erythromycin- and Oxytetracycline-Sensitive Nocardia seriolae Strain U-1 (NBRC 110359).</title>
        <authorList>
            <person name="Imajoh M."/>
            <person name="Sukeda M."/>
            <person name="Shimizu M."/>
            <person name="Yamane J."/>
            <person name="Ohnishi K."/>
            <person name="Oshima S."/>
        </authorList>
    </citation>
    <scope>NUCLEOTIDE SEQUENCE [LARGE SCALE GENOMIC DNA]</scope>
    <source>
        <strain evidence="2 3">U-1</strain>
    </source>
</reference>
<name>A0A0B8NC48_9NOCA</name>
<feature type="transmembrane region" description="Helical" evidence="1">
    <location>
        <begin position="38"/>
        <end position="59"/>
    </location>
</feature>
<feature type="transmembrane region" description="Helical" evidence="1">
    <location>
        <begin position="462"/>
        <end position="479"/>
    </location>
</feature>
<evidence type="ECO:0000313" key="3">
    <source>
        <dbReference type="Proteomes" id="UP000037179"/>
    </source>
</evidence>
<proteinExistence type="predicted"/>